<protein>
    <submittedName>
        <fullName evidence="2">Uncharacterized protein</fullName>
    </submittedName>
</protein>
<keyword evidence="1" id="KW-0472">Membrane</keyword>
<feature type="transmembrane region" description="Helical" evidence="1">
    <location>
        <begin position="21"/>
        <end position="39"/>
    </location>
</feature>
<reference evidence="3" key="1">
    <citation type="submission" date="2015-07" db="EMBL/GenBank/DDBJ databases">
        <authorList>
            <person name="Rodrigo-Torres Lidia"/>
            <person name="Arahal R.David."/>
        </authorList>
    </citation>
    <scope>NUCLEOTIDE SEQUENCE [LARGE SCALE GENOMIC DNA]</scope>
    <source>
        <strain evidence="3">CECT 5112</strain>
    </source>
</reference>
<dbReference type="RefSeq" id="WP_268873417.1">
    <property type="nucleotide sequence ID" value="NZ_CXWD01000005.1"/>
</dbReference>
<evidence type="ECO:0000313" key="2">
    <source>
        <dbReference type="EMBL" id="CTQ67507.1"/>
    </source>
</evidence>
<dbReference type="EMBL" id="CXWD01000005">
    <property type="protein sequence ID" value="CTQ67507.1"/>
    <property type="molecule type" value="Genomic_DNA"/>
</dbReference>
<sequence length="40" mass="4461">MTRDDLIREYRQHSGSWQAVVGVYALLVGAMVLSGYMMVG</sequence>
<keyword evidence="1" id="KW-1133">Transmembrane helix</keyword>
<accession>A0A0M6ZYV6</accession>
<proteinExistence type="predicted"/>
<dbReference type="AlphaFoldDB" id="A0A0M6ZYV6"/>
<evidence type="ECO:0000313" key="3">
    <source>
        <dbReference type="Proteomes" id="UP000053235"/>
    </source>
</evidence>
<organism evidence="2 3">
    <name type="scientific">Roseibium alexandrii</name>
    <dbReference type="NCBI Taxonomy" id="388408"/>
    <lineage>
        <taxon>Bacteria</taxon>
        <taxon>Pseudomonadati</taxon>
        <taxon>Pseudomonadota</taxon>
        <taxon>Alphaproteobacteria</taxon>
        <taxon>Hyphomicrobiales</taxon>
        <taxon>Stappiaceae</taxon>
        <taxon>Roseibium</taxon>
    </lineage>
</organism>
<dbReference type="Proteomes" id="UP000053235">
    <property type="component" value="Unassembled WGS sequence"/>
</dbReference>
<gene>
    <name evidence="2" type="ORF">LAX5112_01405</name>
</gene>
<keyword evidence="1" id="KW-0812">Transmembrane</keyword>
<name>A0A0M6ZYV6_9HYPH</name>
<keyword evidence="3" id="KW-1185">Reference proteome</keyword>
<evidence type="ECO:0000256" key="1">
    <source>
        <dbReference type="SAM" id="Phobius"/>
    </source>
</evidence>